<organism evidence="3 4">
    <name type="scientific">Frankliniella fusca</name>
    <dbReference type="NCBI Taxonomy" id="407009"/>
    <lineage>
        <taxon>Eukaryota</taxon>
        <taxon>Metazoa</taxon>
        <taxon>Ecdysozoa</taxon>
        <taxon>Arthropoda</taxon>
        <taxon>Hexapoda</taxon>
        <taxon>Insecta</taxon>
        <taxon>Pterygota</taxon>
        <taxon>Neoptera</taxon>
        <taxon>Paraneoptera</taxon>
        <taxon>Thysanoptera</taxon>
        <taxon>Terebrantia</taxon>
        <taxon>Thripoidea</taxon>
        <taxon>Thripidae</taxon>
        <taxon>Frankliniella</taxon>
    </lineage>
</organism>
<comment type="function">
    <text evidence="2">Allows the formation of correctly charged Gln-tRNA(Gln) through the transamidation of misacylated Glu-tRNA(Gln) in the mitochondria. The reaction takes place in the presence of glutamine and ATP through an activated gamma-phospho-Glu-tRNA(Gln).</text>
</comment>
<dbReference type="InterPro" id="IPR036113">
    <property type="entry name" value="Asp/Glu-ADT_sf_sub_c"/>
</dbReference>
<dbReference type="GO" id="GO:0005524">
    <property type="term" value="F:ATP binding"/>
    <property type="evidence" value="ECO:0007669"/>
    <property type="project" value="UniProtKB-KW"/>
</dbReference>
<dbReference type="GO" id="GO:0070681">
    <property type="term" value="P:glutaminyl-tRNAGln biosynthesis via transamidation"/>
    <property type="evidence" value="ECO:0007669"/>
    <property type="project" value="UniProtKB-UniRule"/>
</dbReference>
<comment type="subcellular location">
    <subcellularLocation>
        <location evidence="2">Mitochondrion</location>
    </subcellularLocation>
</comment>
<evidence type="ECO:0000313" key="4">
    <source>
        <dbReference type="Proteomes" id="UP001219518"/>
    </source>
</evidence>
<evidence type="ECO:0000256" key="2">
    <source>
        <dbReference type="HAMAP-Rule" id="MF_03149"/>
    </source>
</evidence>
<dbReference type="PANTHER" id="PTHR15004">
    <property type="entry name" value="GLUTAMYL-TRNA(GLN) AMIDOTRANSFERASE SUBUNIT C, MITOCHONDRIAL"/>
    <property type="match status" value="1"/>
</dbReference>
<dbReference type="InterPro" id="IPR003837">
    <property type="entry name" value="GatC"/>
</dbReference>
<dbReference type="GO" id="GO:0005739">
    <property type="term" value="C:mitochondrion"/>
    <property type="evidence" value="ECO:0007669"/>
    <property type="project" value="UniProtKB-SubCell"/>
</dbReference>
<comment type="caution">
    <text evidence="3">The sequence shown here is derived from an EMBL/GenBank/DDBJ whole genome shotgun (WGS) entry which is preliminary data.</text>
</comment>
<keyword evidence="1 2" id="KW-0547">Nucleotide-binding</keyword>
<dbReference type="Proteomes" id="UP001219518">
    <property type="component" value="Unassembled WGS sequence"/>
</dbReference>
<keyword evidence="2" id="KW-0436">Ligase</keyword>
<dbReference type="AlphaFoldDB" id="A0AAE1I1E0"/>
<protein>
    <recommendedName>
        <fullName evidence="2">Glutamyl-tRNA(Gln) amidotransferase subunit C, mitochondrial</fullName>
        <shortName evidence="2">Glu-AdT subunit C</shortName>
        <ecNumber evidence="2">6.3.5.-</ecNumber>
    </recommendedName>
</protein>
<keyword evidence="2" id="KW-0648">Protein biosynthesis</keyword>
<sequence length="145" mass="16032">MIWSGRLWLLSRSNQGVLTRASSNLSSTFKTYKENGSSAASKLIDEETIKHLERLSLVDFANERGIARLQEAIVFADQLKAVDTTGIEPLVSVLEDEVLHLREDKVTEETKASVLLSTASVTEEDYYVAPPGNIPLASSNQRESH</sequence>
<proteinExistence type="inferred from homology"/>
<name>A0AAE1I1E0_9NEOP</name>
<reference evidence="3" key="1">
    <citation type="submission" date="2021-07" db="EMBL/GenBank/DDBJ databases">
        <authorList>
            <person name="Catto M.A."/>
            <person name="Jacobson A."/>
            <person name="Kennedy G."/>
            <person name="Labadie P."/>
            <person name="Hunt B.G."/>
            <person name="Srinivasan R."/>
        </authorList>
    </citation>
    <scope>NUCLEOTIDE SEQUENCE</scope>
    <source>
        <strain evidence="3">PL_HMW_Pooled</strain>
        <tissue evidence="3">Head</tissue>
    </source>
</reference>
<dbReference type="EC" id="6.3.5.-" evidence="2"/>
<accession>A0AAE1I1E0</accession>
<dbReference type="PANTHER" id="PTHR15004:SF0">
    <property type="entry name" value="GLUTAMYL-TRNA(GLN) AMIDOTRANSFERASE SUBUNIT C, MITOCHONDRIAL"/>
    <property type="match status" value="1"/>
</dbReference>
<dbReference type="NCBIfam" id="TIGR00135">
    <property type="entry name" value="gatC"/>
    <property type="match status" value="1"/>
</dbReference>
<reference evidence="3" key="2">
    <citation type="journal article" date="2023" name="BMC Genomics">
        <title>Pest status, molecular evolution, and epigenetic factors derived from the genome assembly of Frankliniella fusca, a thysanopteran phytovirus vector.</title>
        <authorList>
            <person name="Catto M.A."/>
            <person name="Labadie P.E."/>
            <person name="Jacobson A.L."/>
            <person name="Kennedy G.G."/>
            <person name="Srinivasan R."/>
            <person name="Hunt B.G."/>
        </authorList>
    </citation>
    <scope>NUCLEOTIDE SEQUENCE</scope>
    <source>
        <strain evidence="3">PL_HMW_Pooled</strain>
    </source>
</reference>
<evidence type="ECO:0000256" key="1">
    <source>
        <dbReference type="ARBA" id="ARBA00022741"/>
    </source>
</evidence>
<comment type="similarity">
    <text evidence="2">Belongs to the GatC family.</text>
</comment>
<dbReference type="EMBL" id="JAHWGI010001411">
    <property type="protein sequence ID" value="KAK3930361.1"/>
    <property type="molecule type" value="Genomic_DNA"/>
</dbReference>
<evidence type="ECO:0000313" key="3">
    <source>
        <dbReference type="EMBL" id="KAK3930361.1"/>
    </source>
</evidence>
<dbReference type="GO" id="GO:0030956">
    <property type="term" value="C:glutamyl-tRNA(Gln) amidotransferase complex"/>
    <property type="evidence" value="ECO:0007669"/>
    <property type="project" value="UniProtKB-UniRule"/>
</dbReference>
<dbReference type="Pfam" id="PF02686">
    <property type="entry name" value="GatC"/>
    <property type="match status" value="1"/>
</dbReference>
<keyword evidence="2" id="KW-0496">Mitochondrion</keyword>
<comment type="catalytic activity">
    <reaction evidence="2">
        <text>L-glutamyl-tRNA(Gln) + L-glutamine + ATP + H2O = L-glutaminyl-tRNA(Gln) + L-glutamate + ADP + phosphate + H(+)</text>
        <dbReference type="Rhea" id="RHEA:17521"/>
        <dbReference type="Rhea" id="RHEA-COMP:9681"/>
        <dbReference type="Rhea" id="RHEA-COMP:9684"/>
        <dbReference type="ChEBI" id="CHEBI:15377"/>
        <dbReference type="ChEBI" id="CHEBI:15378"/>
        <dbReference type="ChEBI" id="CHEBI:29985"/>
        <dbReference type="ChEBI" id="CHEBI:30616"/>
        <dbReference type="ChEBI" id="CHEBI:43474"/>
        <dbReference type="ChEBI" id="CHEBI:58359"/>
        <dbReference type="ChEBI" id="CHEBI:78520"/>
        <dbReference type="ChEBI" id="CHEBI:78521"/>
        <dbReference type="ChEBI" id="CHEBI:456216"/>
    </reaction>
</comment>
<comment type="subunit">
    <text evidence="2">Subunit of the heterotrimeric GatCAB amidotransferase (AdT) complex, composed of A, B and C subunits.</text>
</comment>
<dbReference type="SUPFAM" id="SSF141000">
    <property type="entry name" value="Glu-tRNAGln amidotransferase C subunit"/>
    <property type="match status" value="1"/>
</dbReference>
<gene>
    <name evidence="3" type="ORF">KUF71_005095</name>
</gene>
<keyword evidence="2" id="KW-0067">ATP-binding</keyword>
<dbReference type="GO" id="GO:0006450">
    <property type="term" value="P:regulation of translational fidelity"/>
    <property type="evidence" value="ECO:0007669"/>
    <property type="project" value="InterPro"/>
</dbReference>
<dbReference type="HAMAP" id="MF_00122">
    <property type="entry name" value="GatC"/>
    <property type="match status" value="1"/>
</dbReference>
<keyword evidence="4" id="KW-1185">Reference proteome</keyword>
<dbReference type="GO" id="GO:0050567">
    <property type="term" value="F:glutaminyl-tRNA synthase (glutamine-hydrolyzing) activity"/>
    <property type="evidence" value="ECO:0007669"/>
    <property type="project" value="UniProtKB-UniRule"/>
</dbReference>
<dbReference type="GO" id="GO:0032543">
    <property type="term" value="P:mitochondrial translation"/>
    <property type="evidence" value="ECO:0007669"/>
    <property type="project" value="UniProtKB-UniRule"/>
</dbReference>